<dbReference type="InterPro" id="IPR026022">
    <property type="entry name" value="PhoU_dom"/>
</dbReference>
<accession>A0A1H3FJ94</accession>
<evidence type="ECO:0000313" key="10">
    <source>
        <dbReference type="Proteomes" id="UP000199079"/>
    </source>
</evidence>
<evidence type="ECO:0000256" key="2">
    <source>
        <dbReference type="ARBA" id="ARBA00008107"/>
    </source>
</evidence>
<proteinExistence type="inferred from homology"/>
<dbReference type="PANTHER" id="PTHR42930:SF3">
    <property type="entry name" value="PHOSPHATE-SPECIFIC TRANSPORT SYSTEM ACCESSORY PROTEIN PHOU"/>
    <property type="match status" value="1"/>
</dbReference>
<comment type="function">
    <text evidence="7">Plays a role in the regulation of phosphate uptake.</text>
</comment>
<comment type="subcellular location">
    <subcellularLocation>
        <location evidence="1 7">Cytoplasm</location>
    </subcellularLocation>
</comment>
<dbReference type="Gene3D" id="1.20.58.220">
    <property type="entry name" value="Phosphate transport system protein phou homolog 2, domain 2"/>
    <property type="match status" value="1"/>
</dbReference>
<name>A0A1H3FJ94_9EURY</name>
<dbReference type="GO" id="GO:0006817">
    <property type="term" value="P:phosphate ion transport"/>
    <property type="evidence" value="ECO:0007669"/>
    <property type="project" value="UniProtKB-KW"/>
</dbReference>
<dbReference type="GO" id="GO:0030643">
    <property type="term" value="P:intracellular phosphate ion homeostasis"/>
    <property type="evidence" value="ECO:0007669"/>
    <property type="project" value="InterPro"/>
</dbReference>
<keyword evidence="4 7" id="KW-0813">Transport</keyword>
<reference evidence="10" key="1">
    <citation type="submission" date="2016-10" db="EMBL/GenBank/DDBJ databases">
        <authorList>
            <person name="Varghese N."/>
            <person name="Submissions S."/>
        </authorList>
    </citation>
    <scope>NUCLEOTIDE SEQUENCE [LARGE SCALE GENOMIC DNA]</scope>
    <source>
        <strain evidence="10">DC30,IBRC 10041,KCTC 4046</strain>
    </source>
</reference>
<dbReference type="FunFam" id="1.20.58.220:FF:000004">
    <property type="entry name" value="Phosphate-specific transport system accessory protein PhoU"/>
    <property type="match status" value="1"/>
</dbReference>
<dbReference type="EMBL" id="FNPC01000002">
    <property type="protein sequence ID" value="SDX90214.1"/>
    <property type="molecule type" value="Genomic_DNA"/>
</dbReference>
<sequence>MPRERYQDALETLRGDVLEMGEQVDAQLETALESLATGSEASARAVIEGDAGINERYLALETDCVDLFALQQPVAGDLRFVTASFKIITDLERIGDLAVNLARYARAADRTLDPDVALDAIGEAARSLLDRSLEAYAAEDAAACRRIAADDDDVDALCQRASETVTRELIERRVDEDPWTVERLLDDVSRVLLTIRDLERVADHAVNVAARTLYMVDGDPELIY</sequence>
<dbReference type="Pfam" id="PF01895">
    <property type="entry name" value="PhoU"/>
    <property type="match status" value="2"/>
</dbReference>
<organism evidence="9 10">
    <name type="scientific">Halopenitus persicus</name>
    <dbReference type="NCBI Taxonomy" id="1048396"/>
    <lineage>
        <taxon>Archaea</taxon>
        <taxon>Methanobacteriati</taxon>
        <taxon>Methanobacteriota</taxon>
        <taxon>Stenosarchaea group</taxon>
        <taxon>Halobacteria</taxon>
        <taxon>Halobacteriales</taxon>
        <taxon>Haloferacaceae</taxon>
        <taxon>Halopenitus</taxon>
    </lineage>
</organism>
<evidence type="ECO:0000256" key="7">
    <source>
        <dbReference type="PIRNR" id="PIRNR003107"/>
    </source>
</evidence>
<dbReference type="GO" id="GO:0045936">
    <property type="term" value="P:negative regulation of phosphate metabolic process"/>
    <property type="evidence" value="ECO:0007669"/>
    <property type="project" value="InterPro"/>
</dbReference>
<dbReference type="NCBIfam" id="TIGR02135">
    <property type="entry name" value="phoU_full"/>
    <property type="match status" value="1"/>
</dbReference>
<dbReference type="InterPro" id="IPR028366">
    <property type="entry name" value="PhoU"/>
</dbReference>
<evidence type="ECO:0000256" key="1">
    <source>
        <dbReference type="ARBA" id="ARBA00004496"/>
    </source>
</evidence>
<dbReference type="OrthoDB" id="7738at2157"/>
<comment type="similarity">
    <text evidence="2 7">Belongs to the PhoU family.</text>
</comment>
<evidence type="ECO:0000259" key="8">
    <source>
        <dbReference type="Pfam" id="PF01895"/>
    </source>
</evidence>
<gene>
    <name evidence="9" type="ORF">SAMN05216564_10250</name>
</gene>
<dbReference type="InterPro" id="IPR038078">
    <property type="entry name" value="PhoU-like_sf"/>
</dbReference>
<evidence type="ECO:0000313" key="9">
    <source>
        <dbReference type="EMBL" id="SDX90214.1"/>
    </source>
</evidence>
<comment type="subunit">
    <text evidence="3 7">Homodimer.</text>
</comment>
<dbReference type="PANTHER" id="PTHR42930">
    <property type="entry name" value="PHOSPHATE-SPECIFIC TRANSPORT SYSTEM ACCESSORY PROTEIN PHOU"/>
    <property type="match status" value="1"/>
</dbReference>
<evidence type="ECO:0000256" key="4">
    <source>
        <dbReference type="ARBA" id="ARBA00022448"/>
    </source>
</evidence>
<keyword evidence="5 7" id="KW-0963">Cytoplasm</keyword>
<dbReference type="PIRSF" id="PIRSF003107">
    <property type="entry name" value="PhoU"/>
    <property type="match status" value="1"/>
</dbReference>
<protein>
    <recommendedName>
        <fullName evidence="7">Phosphate-specific transport system accessory protein PhoU</fullName>
    </recommendedName>
</protein>
<feature type="domain" description="PhoU" evidence="8">
    <location>
        <begin position="121"/>
        <end position="211"/>
    </location>
</feature>
<keyword evidence="10" id="KW-1185">Reference proteome</keyword>
<keyword evidence="6 7" id="KW-0592">Phosphate transport</keyword>
<evidence type="ECO:0000256" key="6">
    <source>
        <dbReference type="ARBA" id="ARBA00022592"/>
    </source>
</evidence>
<evidence type="ECO:0000256" key="5">
    <source>
        <dbReference type="ARBA" id="ARBA00022490"/>
    </source>
</evidence>
<dbReference type="Proteomes" id="UP000199079">
    <property type="component" value="Unassembled WGS sequence"/>
</dbReference>
<dbReference type="SUPFAM" id="SSF109755">
    <property type="entry name" value="PhoU-like"/>
    <property type="match status" value="1"/>
</dbReference>
<feature type="domain" description="PhoU" evidence="8">
    <location>
        <begin position="17"/>
        <end position="104"/>
    </location>
</feature>
<dbReference type="GeneID" id="43838597"/>
<dbReference type="RefSeq" id="WP_021072500.1">
    <property type="nucleotide sequence ID" value="NZ_FNPC01000002.1"/>
</dbReference>
<dbReference type="AlphaFoldDB" id="A0A1H3FJ94"/>
<dbReference type="GO" id="GO:0005737">
    <property type="term" value="C:cytoplasm"/>
    <property type="evidence" value="ECO:0007669"/>
    <property type="project" value="UniProtKB-SubCell"/>
</dbReference>
<evidence type="ECO:0000256" key="3">
    <source>
        <dbReference type="ARBA" id="ARBA00011738"/>
    </source>
</evidence>